<dbReference type="SUPFAM" id="SSF53850">
    <property type="entry name" value="Periplasmic binding protein-like II"/>
    <property type="match status" value="1"/>
</dbReference>
<feature type="signal peptide" evidence="1">
    <location>
        <begin position="1"/>
        <end position="20"/>
    </location>
</feature>
<organism evidence="2 3">
    <name type="scientific">Chitinimonas viridis</name>
    <dbReference type="NCBI Taxonomy" id="664880"/>
    <lineage>
        <taxon>Bacteria</taxon>
        <taxon>Pseudomonadati</taxon>
        <taxon>Pseudomonadota</taxon>
        <taxon>Betaproteobacteria</taxon>
        <taxon>Neisseriales</taxon>
        <taxon>Chitinibacteraceae</taxon>
        <taxon>Chitinimonas</taxon>
    </lineage>
</organism>
<accession>A0ABT8AZA2</accession>
<dbReference type="EMBL" id="JAUFPU010000001">
    <property type="protein sequence ID" value="MDN3575178.1"/>
    <property type="molecule type" value="Genomic_DNA"/>
</dbReference>
<name>A0ABT8AZA2_9NEIS</name>
<keyword evidence="1" id="KW-0732">Signal</keyword>
<evidence type="ECO:0000256" key="1">
    <source>
        <dbReference type="SAM" id="SignalP"/>
    </source>
</evidence>
<evidence type="ECO:0008006" key="4">
    <source>
        <dbReference type="Google" id="ProtNLM"/>
    </source>
</evidence>
<proteinExistence type="predicted"/>
<gene>
    <name evidence="2" type="ORF">QWZ03_00115</name>
</gene>
<evidence type="ECO:0000313" key="3">
    <source>
        <dbReference type="Proteomes" id="UP001180081"/>
    </source>
</evidence>
<comment type="caution">
    <text evidence="2">The sequence shown here is derived from an EMBL/GenBank/DDBJ whole genome shotgun (WGS) entry which is preliminary data.</text>
</comment>
<evidence type="ECO:0000313" key="2">
    <source>
        <dbReference type="EMBL" id="MDN3575178.1"/>
    </source>
</evidence>
<feature type="chain" id="PRO_5046627344" description="Amino acid ABC transporter substrate-binding protein" evidence="1">
    <location>
        <begin position="21"/>
        <end position="298"/>
    </location>
</feature>
<dbReference type="RefSeq" id="WP_290330863.1">
    <property type="nucleotide sequence ID" value="NZ_JAUFPU010000001.1"/>
</dbReference>
<keyword evidence="3" id="KW-1185">Reference proteome</keyword>
<protein>
    <recommendedName>
        <fullName evidence="4">Amino acid ABC transporter substrate-binding protein</fullName>
    </recommendedName>
</protein>
<reference evidence="2" key="1">
    <citation type="journal article" date="2014" name="Int. J. Syst. Evol. Microbiol.">
        <title>Complete genome of a new Firmicutes species belonging to the dominant human colonic microbiota ('Ruminococcus bicirculans') reveals two chromosomes and a selective capacity to utilize plant glucans.</title>
        <authorList>
            <consortium name="NISC Comparative Sequencing Program"/>
            <person name="Wegmann U."/>
            <person name="Louis P."/>
            <person name="Goesmann A."/>
            <person name="Henrissat B."/>
            <person name="Duncan S.H."/>
            <person name="Flint H.J."/>
        </authorList>
    </citation>
    <scope>NUCLEOTIDE SEQUENCE</scope>
    <source>
        <strain evidence="2">CECT 7703</strain>
    </source>
</reference>
<dbReference type="Proteomes" id="UP001180081">
    <property type="component" value="Unassembled WGS sequence"/>
</dbReference>
<sequence length="298" mass="33867">MLWRVLLIALLCLDAMNAMAAPLRLVYPPGQTPGDKRYEYYWELLAAVLATNAGQYGPYVITSAGENMNASRAAREVATPDGLVNIIVRTTSPELEGQLRPIRVPLDKGLTGYRLFLIRSDSQARLTGVRSLNDLARFGIGQDRTWVDVRILRAAGLQVVEGEGYAGLFRMLDVGRFDLFSRGVNEIADELAVQRKVLPNLAIERELMLYYPLPRYFFVPRTPEGEKVARRIEHGLERLIRSGQFERRYQDYKRLVLRDLPLHGRRVLRIPNPTLSPETPLGVAGWWDDLAVELRERP</sequence>
<reference evidence="2" key="2">
    <citation type="submission" date="2023-06" db="EMBL/GenBank/DDBJ databases">
        <authorList>
            <person name="Lucena T."/>
            <person name="Sun Q."/>
        </authorList>
    </citation>
    <scope>NUCLEOTIDE SEQUENCE</scope>
    <source>
        <strain evidence="2">CECT 7703</strain>
    </source>
</reference>